<sequence length="665" mass="73096">MVRERGQKKSFQQSLEDIKERMKEKRSKRLNRASAAGRGRSKINTQINNNNKAFILKNVQINNKALALALEEERAKVRQAQGIILQMKREQQALMLHLLMLKRRLQDRERLAHAQSLPQESASVHPAPSHMLSSPARVTPSYDPEPAGIDSCFEEPAHPNIKVKPAAAGVASEGVASEGLCDDGDWGGLPRTVTARRRRGEGRRSSAHRRGRRSFCERSSSVVLEEPQGEAEGVTVPGGQKGELELKLDLEALPQELGAAQQSTPEPPPRAPPVRKQQAAPRPKPERGRKPERAPLKKPWDNSKPRARSKSRDRAGTRQKPGPPAEKLNTSLGFNDTFDFDCEEAVHVTPFRASSKNTEEGEPTPRGATDTPGTRGTGGPSPPTAVSDPESSSSEDEDDSLYVPCRKRRRGGADRPRVETPPRRARSKRRSALQARQAQGCNREKRTASPKPPPARGPKEEGGVKATSAVVVPHTDSPVSDVPEAPSRTQARRVSALDKENLPAPTCEESEADMAPVTPGVETGVPQSDSPLCMSDDHAFHISGEENRTPVTAEKRRGKGGLWVRPVRGASPCDVTNLSSAAFRKFSVGRTRPPSTGSTPNPARRRRCTISVDYKEPTLNAKLRRGDRFTDTMFLRSPIFKQKSRKSIKNSQNLQKYNESFVGCR</sequence>
<dbReference type="InterPro" id="IPR038889">
    <property type="entry name" value="Shugoshin1/2"/>
</dbReference>
<keyword evidence="6 9" id="KW-0175">Coiled coil</keyword>
<feature type="compositionally biased region" description="Basic and acidic residues" evidence="10">
    <location>
        <begin position="283"/>
        <end position="316"/>
    </location>
</feature>
<feature type="compositionally biased region" description="Basic residues" evidence="10">
    <location>
        <begin position="194"/>
        <end position="213"/>
    </location>
</feature>
<evidence type="ECO:0000256" key="8">
    <source>
        <dbReference type="ARBA" id="ARBA00023328"/>
    </source>
</evidence>
<evidence type="ECO:0000256" key="6">
    <source>
        <dbReference type="ARBA" id="ARBA00023054"/>
    </source>
</evidence>
<keyword evidence="8" id="KW-0137">Centromere</keyword>
<dbReference type="Pfam" id="PF07557">
    <property type="entry name" value="Shugoshin_C"/>
    <property type="match status" value="1"/>
</dbReference>
<evidence type="ECO:0000256" key="4">
    <source>
        <dbReference type="ARBA" id="ARBA00022618"/>
    </source>
</evidence>
<dbReference type="EMBL" id="JAFDVH010000021">
    <property type="protein sequence ID" value="KAG7457498.1"/>
    <property type="molecule type" value="Genomic_DNA"/>
</dbReference>
<feature type="compositionally biased region" description="Low complexity" evidence="10">
    <location>
        <begin position="364"/>
        <end position="374"/>
    </location>
</feature>
<evidence type="ECO:0000259" key="11">
    <source>
        <dbReference type="Pfam" id="PF07557"/>
    </source>
</evidence>
<dbReference type="Gene3D" id="1.20.5.730">
    <property type="entry name" value="Single helix bin"/>
    <property type="match status" value="1"/>
</dbReference>
<feature type="coiled-coil region" evidence="9">
    <location>
        <begin position="56"/>
        <end position="90"/>
    </location>
</feature>
<feature type="region of interest" description="Disordered" evidence="10">
    <location>
        <begin position="22"/>
        <end position="44"/>
    </location>
</feature>
<feature type="region of interest" description="Disordered" evidence="10">
    <location>
        <begin position="177"/>
        <end position="336"/>
    </location>
</feature>
<evidence type="ECO:0000313" key="13">
    <source>
        <dbReference type="Proteomes" id="UP001046870"/>
    </source>
</evidence>
<evidence type="ECO:0000256" key="5">
    <source>
        <dbReference type="ARBA" id="ARBA00022829"/>
    </source>
</evidence>
<proteinExistence type="inferred from homology"/>
<feature type="region of interest" description="Disordered" evidence="10">
    <location>
        <begin position="115"/>
        <end position="143"/>
    </location>
</feature>
<name>A0A9D3PGA9_MEGAT</name>
<dbReference type="PANTHER" id="PTHR21577:SF3">
    <property type="entry name" value="SHUGOSHIN 1-RELATED"/>
    <property type="match status" value="1"/>
</dbReference>
<dbReference type="GO" id="GO:0051301">
    <property type="term" value="P:cell division"/>
    <property type="evidence" value="ECO:0007669"/>
    <property type="project" value="UniProtKB-KW"/>
</dbReference>
<comment type="caution">
    <text evidence="12">The sequence shown here is derived from an EMBL/GenBank/DDBJ whole genome shotgun (WGS) entry which is preliminary data.</text>
</comment>
<keyword evidence="5" id="KW-0159">Chromosome partition</keyword>
<accession>A0A9D3PGA9</accession>
<comment type="similarity">
    <text evidence="2">Belongs to the shugoshin family.</text>
</comment>
<keyword evidence="13" id="KW-1185">Reference proteome</keyword>
<keyword evidence="3" id="KW-0158">Chromosome</keyword>
<dbReference type="GO" id="GO:0005634">
    <property type="term" value="C:nucleus"/>
    <property type="evidence" value="ECO:0007669"/>
    <property type="project" value="InterPro"/>
</dbReference>
<keyword evidence="4" id="KW-0132">Cell division</keyword>
<feature type="region of interest" description="Disordered" evidence="10">
    <location>
        <begin position="349"/>
        <end position="496"/>
    </location>
</feature>
<dbReference type="AlphaFoldDB" id="A0A9D3PGA9"/>
<dbReference type="Proteomes" id="UP001046870">
    <property type="component" value="Chromosome 21"/>
</dbReference>
<dbReference type="InterPro" id="IPR011515">
    <property type="entry name" value="Shugoshin_C"/>
</dbReference>
<feature type="compositionally biased region" description="Basic and acidic residues" evidence="10">
    <location>
        <begin position="411"/>
        <end position="422"/>
    </location>
</feature>
<keyword evidence="7" id="KW-0131">Cell cycle</keyword>
<organism evidence="12 13">
    <name type="scientific">Megalops atlanticus</name>
    <name type="common">Tarpon</name>
    <name type="synonym">Clupea gigantea</name>
    <dbReference type="NCBI Taxonomy" id="7932"/>
    <lineage>
        <taxon>Eukaryota</taxon>
        <taxon>Metazoa</taxon>
        <taxon>Chordata</taxon>
        <taxon>Craniata</taxon>
        <taxon>Vertebrata</taxon>
        <taxon>Euteleostomi</taxon>
        <taxon>Actinopterygii</taxon>
        <taxon>Neopterygii</taxon>
        <taxon>Teleostei</taxon>
        <taxon>Elopiformes</taxon>
        <taxon>Megalopidae</taxon>
        <taxon>Megalops</taxon>
    </lineage>
</organism>
<evidence type="ECO:0000256" key="7">
    <source>
        <dbReference type="ARBA" id="ARBA00023306"/>
    </source>
</evidence>
<feature type="domain" description="Shugoshin C-terminal" evidence="11">
    <location>
        <begin position="604"/>
        <end position="625"/>
    </location>
</feature>
<evidence type="ECO:0000256" key="10">
    <source>
        <dbReference type="SAM" id="MobiDB-lite"/>
    </source>
</evidence>
<evidence type="ECO:0000313" key="12">
    <source>
        <dbReference type="EMBL" id="KAG7457498.1"/>
    </source>
</evidence>
<dbReference type="OrthoDB" id="9901374at2759"/>
<dbReference type="PANTHER" id="PTHR21577">
    <property type="entry name" value="SHUGOSHIN"/>
    <property type="match status" value="1"/>
</dbReference>
<evidence type="ECO:0000256" key="2">
    <source>
        <dbReference type="ARBA" id="ARBA00010845"/>
    </source>
</evidence>
<evidence type="ECO:0000256" key="9">
    <source>
        <dbReference type="SAM" id="Coils"/>
    </source>
</evidence>
<comment type="subcellular location">
    <subcellularLocation>
        <location evidence="1">Chromosome</location>
        <location evidence="1">Centromere</location>
    </subcellularLocation>
</comment>
<protein>
    <recommendedName>
        <fullName evidence="11">Shugoshin C-terminal domain-containing protein</fullName>
    </recommendedName>
</protein>
<evidence type="ECO:0000256" key="1">
    <source>
        <dbReference type="ARBA" id="ARBA00004584"/>
    </source>
</evidence>
<dbReference type="GO" id="GO:0045132">
    <property type="term" value="P:meiotic chromosome segregation"/>
    <property type="evidence" value="ECO:0007669"/>
    <property type="project" value="InterPro"/>
</dbReference>
<reference evidence="12" key="1">
    <citation type="submission" date="2021-01" db="EMBL/GenBank/DDBJ databases">
        <authorList>
            <person name="Zahm M."/>
            <person name="Roques C."/>
            <person name="Cabau C."/>
            <person name="Klopp C."/>
            <person name="Donnadieu C."/>
            <person name="Jouanno E."/>
            <person name="Lampietro C."/>
            <person name="Louis A."/>
            <person name="Herpin A."/>
            <person name="Echchiki A."/>
            <person name="Berthelot C."/>
            <person name="Parey E."/>
            <person name="Roest-Crollius H."/>
            <person name="Braasch I."/>
            <person name="Postlethwait J."/>
            <person name="Bobe J."/>
            <person name="Montfort J."/>
            <person name="Bouchez O."/>
            <person name="Begum T."/>
            <person name="Mejri S."/>
            <person name="Adams A."/>
            <person name="Chen W.-J."/>
            <person name="Guiguen Y."/>
        </authorList>
    </citation>
    <scope>NUCLEOTIDE SEQUENCE</scope>
    <source>
        <strain evidence="12">YG-15Mar2019-1</strain>
        <tissue evidence="12">Brain</tissue>
    </source>
</reference>
<dbReference type="GO" id="GO:0000775">
    <property type="term" value="C:chromosome, centromeric region"/>
    <property type="evidence" value="ECO:0007669"/>
    <property type="project" value="UniProtKB-SubCell"/>
</dbReference>
<evidence type="ECO:0000256" key="3">
    <source>
        <dbReference type="ARBA" id="ARBA00022454"/>
    </source>
</evidence>
<gene>
    <name evidence="12" type="ORF">MATL_G00227750</name>
</gene>